<dbReference type="Gene3D" id="3.40.50.10540">
    <property type="entry name" value="Crotonobetainyl-coa:carnitine coa-transferase, domain 1"/>
    <property type="match status" value="2"/>
</dbReference>
<evidence type="ECO:0000256" key="2">
    <source>
        <dbReference type="ARBA" id="ARBA00022679"/>
    </source>
</evidence>
<dbReference type="InterPro" id="IPR044855">
    <property type="entry name" value="CoA-Trfase_III_dom3_sf"/>
</dbReference>
<dbReference type="OrthoDB" id="9797653at2"/>
<dbReference type="Gene3D" id="3.30.1540.10">
    <property type="entry name" value="formyl-coa transferase, domain 3"/>
    <property type="match status" value="2"/>
</dbReference>
<dbReference type="Pfam" id="PF02515">
    <property type="entry name" value="CoA_transf_3"/>
    <property type="match status" value="2"/>
</dbReference>
<dbReference type="RefSeq" id="WP_153339900.1">
    <property type="nucleotide sequence ID" value="NZ_WEGI01000003.1"/>
</dbReference>
<dbReference type="InterPro" id="IPR050509">
    <property type="entry name" value="CoA-transferase_III"/>
</dbReference>
<dbReference type="EC" id="2.8.3.-" evidence="3"/>
<evidence type="ECO:0000313" key="3">
    <source>
        <dbReference type="EMBL" id="MQY26034.1"/>
    </source>
</evidence>
<reference evidence="3 4" key="1">
    <citation type="submission" date="2019-10" db="EMBL/GenBank/DDBJ databases">
        <title>Nocardia macrotermitis sp. nov. and Nocardia aurantia sp. nov., isolated from the gut of fungus growing-termite Macrotermes natalensis.</title>
        <authorList>
            <person name="Benndorf R."/>
            <person name="Schwitalla J."/>
            <person name="Martin K."/>
            <person name="De Beer W."/>
            <person name="Kaster A.-K."/>
            <person name="Vollmers J."/>
            <person name="Poulsen M."/>
            <person name="Beemelmanns C."/>
        </authorList>
    </citation>
    <scope>NUCLEOTIDE SEQUENCE [LARGE SCALE GENOMIC DNA]</scope>
    <source>
        <strain evidence="3 4">RB56</strain>
    </source>
</reference>
<sequence length="858" mass="90314">MTFPLTGIRVLDLTDGLGESCGRYLADLGAEVVRAEPPGGSRSRSAEPRIDGVSIPFALRNANKRGITLDPERPEQLRALVRGVDIVVDSGTVTTDSPAALNLPVNPRAELPDLLAGNPALVWVSITPFGRTGPYRDWVASESVLYAMSGVLSRSGTPGAVPLLPPAGLIEETVGVHAAWSALLAHVAALRSGRGEFVDVSAFETVVHGFDPGFGTQGSAAAGRSEDFPRGRPAAANFYPVFRCADGYVRICLLARRQWRCMFEWLGEPAEFADPAYDTIPARFAAADRLHPLIGALFADRTRDELVAEGARRGVPVGGVHDVAEVLRLDHFAVSGALIDTELAPGLTARVPAGYLTIDGHRAGIRTPAPEVGEHDESPAGSTAQPVMRAVSAEPMPPSDDARAGIADPAARVDPPPAESTRPVVVGSGAGGDAGVVRPLDGLRVLDLGVIVFGAELSRQLADYGADVIKIENAAFPDGLRQAKRGAALAPSVAWGHRNKRSLGVDLRTAAGKRIFTELVRDADVLLANFKPGTLTSMGFDPAGLLALNPRLIVSEASAFGDVGPWRERLGYGPLVRASCGVSAMWRYPDDPELLCDGMTVYPDHIAGQVAATAILAALIRRAETGAGGLIELAQSDTALVQLGVQLAAESIRPGSAAAPGNRDPYYAPTGVFPCVGDDEWCVVAVRTDAEWARLCEVIGHPELAADPRFATREARLVHRSVTEELVTGWLAGRSPRAAMETLQAAGVPAGAMLRLPELLRDPQLRERGAYTMLAHPLLPAGLPATATVAHFRTIPEPPLRAAPLPGEHTEEICRSLLEMSDEAIAALVGQGVLQTVPAEKRPAVTASPLPLGSVAIG</sequence>
<comment type="caution">
    <text evidence="3">The sequence shown here is derived from an EMBL/GenBank/DDBJ whole genome shotgun (WGS) entry which is preliminary data.</text>
</comment>
<keyword evidence="4" id="KW-1185">Reference proteome</keyword>
<dbReference type="GO" id="GO:0016740">
    <property type="term" value="F:transferase activity"/>
    <property type="evidence" value="ECO:0007669"/>
    <property type="project" value="UniProtKB-KW"/>
</dbReference>
<dbReference type="PANTHER" id="PTHR48228:SF6">
    <property type="entry name" value="L-CARNITINE COA-TRANSFERASE"/>
    <property type="match status" value="1"/>
</dbReference>
<dbReference type="AlphaFoldDB" id="A0A7K0DMI2"/>
<keyword evidence="2 3" id="KW-0808">Transferase</keyword>
<evidence type="ECO:0000256" key="1">
    <source>
        <dbReference type="ARBA" id="ARBA00008383"/>
    </source>
</evidence>
<dbReference type="EMBL" id="WEGI01000003">
    <property type="protein sequence ID" value="MQY26034.1"/>
    <property type="molecule type" value="Genomic_DNA"/>
</dbReference>
<dbReference type="InterPro" id="IPR003673">
    <property type="entry name" value="CoA-Trfase_fam_III"/>
</dbReference>
<comment type="similarity">
    <text evidence="1">Belongs to the CoA-transferase III family.</text>
</comment>
<gene>
    <name evidence="3" type="ORF">NRB56_15940</name>
</gene>
<dbReference type="SUPFAM" id="SSF89796">
    <property type="entry name" value="CoA-transferase family III (CaiB/BaiF)"/>
    <property type="match status" value="2"/>
</dbReference>
<dbReference type="Proteomes" id="UP000431401">
    <property type="component" value="Unassembled WGS sequence"/>
</dbReference>
<dbReference type="InterPro" id="IPR023606">
    <property type="entry name" value="CoA-Trfase_III_dom_1_sf"/>
</dbReference>
<name>A0A7K0DMI2_9NOCA</name>
<evidence type="ECO:0000313" key="4">
    <source>
        <dbReference type="Proteomes" id="UP000431401"/>
    </source>
</evidence>
<protein>
    <submittedName>
        <fullName evidence="3">Putative CoA-transferase</fullName>
        <ecNumber evidence="3">2.8.3.-</ecNumber>
    </submittedName>
</protein>
<proteinExistence type="inferred from homology"/>
<dbReference type="PANTHER" id="PTHR48228">
    <property type="entry name" value="SUCCINYL-COA--D-CITRAMALATE COA-TRANSFERASE"/>
    <property type="match status" value="1"/>
</dbReference>
<accession>A0A7K0DMI2</accession>
<organism evidence="3 4">
    <name type="scientific">Nocardia aurantia</name>
    <dbReference type="NCBI Taxonomy" id="2585199"/>
    <lineage>
        <taxon>Bacteria</taxon>
        <taxon>Bacillati</taxon>
        <taxon>Actinomycetota</taxon>
        <taxon>Actinomycetes</taxon>
        <taxon>Mycobacteriales</taxon>
        <taxon>Nocardiaceae</taxon>
        <taxon>Nocardia</taxon>
    </lineage>
</organism>